<feature type="region of interest" description="Disordered" evidence="1">
    <location>
        <begin position="345"/>
        <end position="414"/>
    </location>
</feature>
<feature type="compositionally biased region" description="Acidic residues" evidence="1">
    <location>
        <begin position="28"/>
        <end position="39"/>
    </location>
</feature>
<evidence type="ECO:0000313" key="2">
    <source>
        <dbReference type="EMBL" id="CAL8128912.1"/>
    </source>
</evidence>
<evidence type="ECO:0008006" key="4">
    <source>
        <dbReference type="Google" id="ProtNLM"/>
    </source>
</evidence>
<keyword evidence="3" id="KW-1185">Reference proteome</keyword>
<evidence type="ECO:0000313" key="3">
    <source>
        <dbReference type="Proteomes" id="UP001642540"/>
    </source>
</evidence>
<gene>
    <name evidence="2" type="ORF">ODALV1_LOCUS22672</name>
</gene>
<name>A0ABP1RIU8_9HEXA</name>
<accession>A0ABP1RIU8</accession>
<feature type="region of interest" description="Disordered" evidence="1">
    <location>
        <begin position="1"/>
        <end position="60"/>
    </location>
</feature>
<feature type="region of interest" description="Disordered" evidence="1">
    <location>
        <begin position="79"/>
        <end position="98"/>
    </location>
</feature>
<feature type="compositionally biased region" description="Basic residues" evidence="1">
    <location>
        <begin position="375"/>
        <end position="384"/>
    </location>
</feature>
<proteinExistence type="predicted"/>
<dbReference type="Proteomes" id="UP001642540">
    <property type="component" value="Unassembled WGS sequence"/>
</dbReference>
<protein>
    <recommendedName>
        <fullName evidence="4">BZIP domain-containing protein</fullName>
    </recommendedName>
</protein>
<comment type="caution">
    <text evidence="2">The sequence shown here is derived from an EMBL/GenBank/DDBJ whole genome shotgun (WGS) entry which is preliminary data.</text>
</comment>
<evidence type="ECO:0000256" key="1">
    <source>
        <dbReference type="SAM" id="MobiDB-lite"/>
    </source>
</evidence>
<dbReference type="CDD" id="cd14686">
    <property type="entry name" value="bZIP"/>
    <property type="match status" value="1"/>
</dbReference>
<feature type="compositionally biased region" description="Basic and acidic residues" evidence="1">
    <location>
        <begin position="385"/>
        <end position="398"/>
    </location>
</feature>
<feature type="compositionally biased region" description="Basic residues" evidence="1">
    <location>
        <begin position="399"/>
        <end position="412"/>
    </location>
</feature>
<reference evidence="2 3" key="1">
    <citation type="submission" date="2024-08" db="EMBL/GenBank/DDBJ databases">
        <authorList>
            <person name="Cucini C."/>
            <person name="Frati F."/>
        </authorList>
    </citation>
    <scope>NUCLEOTIDE SEQUENCE [LARGE SCALE GENOMIC DNA]</scope>
</reference>
<organism evidence="2 3">
    <name type="scientific">Orchesella dallaii</name>
    <dbReference type="NCBI Taxonomy" id="48710"/>
    <lineage>
        <taxon>Eukaryota</taxon>
        <taxon>Metazoa</taxon>
        <taxon>Ecdysozoa</taxon>
        <taxon>Arthropoda</taxon>
        <taxon>Hexapoda</taxon>
        <taxon>Collembola</taxon>
        <taxon>Entomobryomorpha</taxon>
        <taxon>Entomobryoidea</taxon>
        <taxon>Orchesellidae</taxon>
        <taxon>Orchesellinae</taxon>
        <taxon>Orchesella</taxon>
    </lineage>
</organism>
<sequence length="557" mass="61215">MEAEPMSFESMNGFSPSDELFRGHDGNLEDEWNANENTDDTTASPSLSPPKNGEAVAETQQEMELDYSNSFDFDQLLGDSPSLLPFEPPVNAYPTIPNGNNDTVTQNIKTLFQPQAFVSTSLLGSLGGDVSKLQNTSGGAWAPSTSENINSANLGGTQFATVLENNEAATPQQTHGIHLLPEEENGSFLGNSGEDLECNAAQTRSLERLIVVNDQKKLREITGISEDAQQEIGRVIISPQELAHLVEQTRGSENDGENQQQQETLLDGLSNGENFMEVEESHPSAVVVPELVVDSSQIINQNSENSKAESFLATYLSIISNTNQDNVSELSHSSASDQTGYVITDLGDSGAKGNPEQNHSLLAATGRQTSTTKISTKRNRKEKKVKMYERKDVDDPKKVPRAKNAKNYREKKKQAEEKLKAEYSSLQEKCQHLTDELGKCRKRITAQDETITKLKRENKQLAVQNKELEGKSKKLPTPVHTREMIEYFHDTVSKLPNNCQVVITPQLAEMRVPQLPVTDSQQICQGAGQDAIRPEGSEPPLKLTAFYDISGGAGFYS</sequence>
<feature type="compositionally biased region" description="Polar residues" evidence="1">
    <location>
        <begin position="355"/>
        <end position="374"/>
    </location>
</feature>
<dbReference type="EMBL" id="CAXLJM020000075">
    <property type="protein sequence ID" value="CAL8128912.1"/>
    <property type="molecule type" value="Genomic_DNA"/>
</dbReference>